<feature type="domain" description="JAB" evidence="6">
    <location>
        <begin position="37"/>
        <end position="143"/>
    </location>
</feature>
<evidence type="ECO:0000256" key="4">
    <source>
        <dbReference type="ARBA" id="ARBA00022833"/>
    </source>
</evidence>
<keyword evidence="8" id="KW-1185">Reference proteome</keyword>
<keyword evidence="2" id="KW-0479">Metal-binding</keyword>
<dbReference type="GO" id="GO:0046872">
    <property type="term" value="F:metal ion binding"/>
    <property type="evidence" value="ECO:0007669"/>
    <property type="project" value="UniProtKB-KW"/>
</dbReference>
<evidence type="ECO:0000256" key="5">
    <source>
        <dbReference type="ARBA" id="ARBA00023049"/>
    </source>
</evidence>
<dbReference type="Proteomes" id="UP000189376">
    <property type="component" value="Unassembled WGS sequence"/>
</dbReference>
<dbReference type="EMBL" id="LFZS01000047">
    <property type="protein sequence ID" value="ONN49185.1"/>
    <property type="molecule type" value="Genomic_DNA"/>
</dbReference>
<name>A0A1V2UNK0_9GAMM</name>
<dbReference type="GeneID" id="69584561"/>
<dbReference type="GO" id="GO:0008237">
    <property type="term" value="F:metallopeptidase activity"/>
    <property type="evidence" value="ECO:0007669"/>
    <property type="project" value="UniProtKB-KW"/>
</dbReference>
<evidence type="ECO:0000256" key="2">
    <source>
        <dbReference type="ARBA" id="ARBA00022723"/>
    </source>
</evidence>
<evidence type="ECO:0000256" key="1">
    <source>
        <dbReference type="ARBA" id="ARBA00022670"/>
    </source>
</evidence>
<proteinExistence type="predicted"/>
<evidence type="ECO:0000313" key="8">
    <source>
        <dbReference type="Proteomes" id="UP000189376"/>
    </source>
</evidence>
<evidence type="ECO:0000313" key="7">
    <source>
        <dbReference type="EMBL" id="ONN49185.1"/>
    </source>
</evidence>
<keyword evidence="4" id="KW-0862">Zinc</keyword>
<dbReference type="Pfam" id="PF14464">
    <property type="entry name" value="Prok-JAB"/>
    <property type="match status" value="1"/>
</dbReference>
<comment type="caution">
    <text evidence="7">The sequence shown here is derived from an EMBL/GenBank/DDBJ whole genome shotgun (WGS) entry which is preliminary data.</text>
</comment>
<keyword evidence="5" id="KW-0482">Metalloprotease</keyword>
<dbReference type="RefSeq" id="WP_005006362.1">
    <property type="nucleotide sequence ID" value="NZ_LFZS01000047.1"/>
</dbReference>
<evidence type="ECO:0000259" key="6">
    <source>
        <dbReference type="Pfam" id="PF14464"/>
    </source>
</evidence>
<reference evidence="7 8" key="1">
    <citation type="submission" date="2015-07" db="EMBL/GenBank/DDBJ databases">
        <title>Acinetobacter yuneri, a novel member of Acinetobacter calcoaceticus-Acinetobacter baumannii complex isolated from clinical specimen.</title>
        <authorList>
            <person name="Yu Y."/>
        </authorList>
    </citation>
    <scope>NUCLEOTIDE SEQUENCE [LARGE SCALE GENOMIC DNA]</scope>
    <source>
        <strain evidence="7 8">A362</strain>
    </source>
</reference>
<gene>
    <name evidence="7" type="ORF">AC058_20160</name>
</gene>
<sequence>MLQYITQGRIKCDTPTGQVFIIQANVLKSLKQFIQLESDSPESGGILIGRTDIETKAKIIESFTSPMEGDCQTRMSFFRSKSHQYALIQAWNESKKFYNFQGLWHTHPEDVPTPSPTDLRDIDTVLNGITNLNDPVLYLIIGRVKTGIWIGRKNFKIKLLGYIELN</sequence>
<protein>
    <submittedName>
        <fullName evidence="7">Prokaryotic JAB domain-like protein</fullName>
    </submittedName>
</protein>
<accession>A0A1V2UNK0</accession>
<dbReference type="AlphaFoldDB" id="A0A1V2UNK0"/>
<dbReference type="Gene3D" id="3.40.140.10">
    <property type="entry name" value="Cytidine Deaminase, domain 2"/>
    <property type="match status" value="1"/>
</dbReference>
<keyword evidence="1" id="KW-0645">Protease</keyword>
<keyword evidence="3" id="KW-0378">Hydrolase</keyword>
<dbReference type="SUPFAM" id="SSF102712">
    <property type="entry name" value="JAB1/MPN domain"/>
    <property type="match status" value="1"/>
</dbReference>
<evidence type="ECO:0000256" key="3">
    <source>
        <dbReference type="ARBA" id="ARBA00022801"/>
    </source>
</evidence>
<organism evidence="7 8">
    <name type="scientific">Acinetobacter genomosp. 33YU</name>
    <dbReference type="NCBI Taxonomy" id="1675530"/>
    <lineage>
        <taxon>Bacteria</taxon>
        <taxon>Pseudomonadati</taxon>
        <taxon>Pseudomonadota</taxon>
        <taxon>Gammaproteobacteria</taxon>
        <taxon>Moraxellales</taxon>
        <taxon>Moraxellaceae</taxon>
        <taxon>Acinetobacter</taxon>
    </lineage>
</organism>
<dbReference type="GO" id="GO:0006508">
    <property type="term" value="P:proteolysis"/>
    <property type="evidence" value="ECO:0007669"/>
    <property type="project" value="UniProtKB-KW"/>
</dbReference>
<dbReference type="InterPro" id="IPR028090">
    <property type="entry name" value="JAB_dom_prok"/>
</dbReference>